<evidence type="ECO:0000256" key="6">
    <source>
        <dbReference type="ARBA" id="ARBA00024915"/>
    </source>
</evidence>
<comment type="subcellular location">
    <subcellularLocation>
        <location evidence="1">Mitochondrion</location>
    </subcellularLocation>
</comment>
<keyword evidence="3 7" id="KW-0808">Transferase</keyword>
<dbReference type="InterPro" id="IPR001737">
    <property type="entry name" value="KsgA/Erm"/>
</dbReference>
<feature type="region of interest" description="Disordered" evidence="8">
    <location>
        <begin position="311"/>
        <end position="378"/>
    </location>
</feature>
<keyword evidence="10" id="KW-1185">Reference proteome</keyword>
<evidence type="ECO:0000256" key="4">
    <source>
        <dbReference type="ARBA" id="ARBA00022691"/>
    </source>
</evidence>
<keyword evidence="5" id="KW-0694">RNA-binding</keyword>
<reference evidence="9 10" key="1">
    <citation type="submission" date="2024-01" db="EMBL/GenBank/DDBJ databases">
        <authorList>
            <person name="Allen C."/>
            <person name="Tagirdzhanova G."/>
        </authorList>
    </citation>
    <scope>NUCLEOTIDE SEQUENCE [LARGE SCALE GENOMIC DNA]</scope>
</reference>
<protein>
    <recommendedName>
        <fullName evidence="7">rRNA adenine N(6)-methyltransferase</fullName>
        <ecNumber evidence="7">2.1.1.-</ecNumber>
    </recommendedName>
</protein>
<keyword evidence="4 7" id="KW-0949">S-adenosyl-L-methionine</keyword>
<comment type="function">
    <text evidence="6">Mitochondrial transcription factor that confers selective promoter recognition on the core subunit of the yeast mitochondrial RNA polymerase. Interacts with DNA in a non-specific manner.</text>
</comment>
<keyword evidence="7" id="KW-0698">rRNA processing</keyword>
<dbReference type="InterPro" id="IPR023165">
    <property type="entry name" value="rRNA_Ade_diMease-like_C"/>
</dbReference>
<keyword evidence="2 7" id="KW-0489">Methyltransferase</keyword>
<evidence type="ECO:0000256" key="1">
    <source>
        <dbReference type="ARBA" id="ARBA00004173"/>
    </source>
</evidence>
<comment type="caution">
    <text evidence="9">The sequence shown here is derived from an EMBL/GenBank/DDBJ whole genome shotgun (WGS) entry which is preliminary data.</text>
</comment>
<name>A0ABP0ASM6_9PEZI</name>
<dbReference type="Gene3D" id="1.10.8.100">
    <property type="entry name" value="Ribosomal RNA adenine dimethylase-like, domain 2"/>
    <property type="match status" value="1"/>
</dbReference>
<evidence type="ECO:0000256" key="2">
    <source>
        <dbReference type="ARBA" id="ARBA00022603"/>
    </source>
</evidence>
<accession>A0ABP0ASM6</accession>
<dbReference type="Proteomes" id="UP001642406">
    <property type="component" value="Unassembled WGS sequence"/>
</dbReference>
<dbReference type="PANTHER" id="PTHR11727:SF17">
    <property type="entry name" value="DIMETHYLADENOSINE TRANSFERASE 1, MITOCHONDRIAL"/>
    <property type="match status" value="1"/>
</dbReference>
<evidence type="ECO:0000313" key="9">
    <source>
        <dbReference type="EMBL" id="CAK7210280.1"/>
    </source>
</evidence>
<dbReference type="Gene3D" id="3.40.50.150">
    <property type="entry name" value="Vaccinia Virus protein VP39"/>
    <property type="match status" value="1"/>
</dbReference>
<dbReference type="PANTHER" id="PTHR11727">
    <property type="entry name" value="DIMETHYLADENOSINE TRANSFERASE"/>
    <property type="match status" value="1"/>
</dbReference>
<evidence type="ECO:0000256" key="7">
    <source>
        <dbReference type="RuleBase" id="RU362106"/>
    </source>
</evidence>
<evidence type="ECO:0000256" key="8">
    <source>
        <dbReference type="SAM" id="MobiDB-lite"/>
    </source>
</evidence>
<dbReference type="EMBL" id="CAWUHC010000004">
    <property type="protein sequence ID" value="CAK7210280.1"/>
    <property type="molecule type" value="Genomic_DNA"/>
</dbReference>
<comment type="similarity">
    <text evidence="7">Belongs to the class I-like SAM-binding methyltransferase superfamily. rRNA adenine N(6)-methyltransferase family.</text>
</comment>
<dbReference type="SUPFAM" id="SSF53335">
    <property type="entry name" value="S-adenosyl-L-methionine-dependent methyltransferases"/>
    <property type="match status" value="1"/>
</dbReference>
<sequence length="683" mass="77173">MTPLAEKLGETGLWHYGRLTRQVEGEEAKAKAKAKTEEAKKGKTAKTKKVKGDKYRVNIVSEPLCDDIVKYVGPGLAERHTGCDLIDIYPGAGLWSSKLHDLLQPRQHILLEPDDQFYKPFLQPLLDKPNVSLVPKSGIVWRDLSSVLDTMLPNQVERPRGPDHEPQRNDTLLVTANLAFFPKRGFSMFDSVAQLVLYQFINSIRASSLFHRYGLVRMLLWVEASDRHPLLARSCQRRKRLAIDGELATEWITEVAGPDDFSQWFIRADNLDRASCQQALARMKEAGISMPAGRIPKSVFKELGMPVPAEQMEAVVPEPKKRGRPRKIPEPEAVVNVVDDDAPKPKKRGPKPKNPPPEVEQEPTPKKRGRRPKYPLGHGSTVQELEANMPEYVDPLSAPAVFQRPYVIELRELEAMAIAGKISPEGPHAAMYKHMLSLQYRHNREVRVNMSIHKLLQDREQLAADRAAFKEEVVKRSEDQKESERSEEIKAELDAREAKWNADVDGLTVNSRKQFLLSRDNLHLFRQSPPVLTWDRRAYEPLIAHDVDFFPNAPCALLDIQPKAMHPLFRAGRPDQSGDMFELILRGMIAMGAEPVSKAIETVWPGAADGVLPHCPSLTDRKRGGDMVGGPYGELAVRTLNETQWIEILDAWMKWPFRPTLPQLVSRITEEAEVDPDDEGVMM</sequence>
<evidence type="ECO:0000313" key="10">
    <source>
        <dbReference type="Proteomes" id="UP001642406"/>
    </source>
</evidence>
<gene>
    <name evidence="9" type="ORF">SBRCBS47491_000723</name>
</gene>
<dbReference type="InterPro" id="IPR029063">
    <property type="entry name" value="SAM-dependent_MTases_sf"/>
</dbReference>
<proteinExistence type="inferred from homology"/>
<dbReference type="EC" id="2.1.1.-" evidence="7"/>
<organism evidence="9 10">
    <name type="scientific">Sporothrix bragantina</name>
    <dbReference type="NCBI Taxonomy" id="671064"/>
    <lineage>
        <taxon>Eukaryota</taxon>
        <taxon>Fungi</taxon>
        <taxon>Dikarya</taxon>
        <taxon>Ascomycota</taxon>
        <taxon>Pezizomycotina</taxon>
        <taxon>Sordariomycetes</taxon>
        <taxon>Sordariomycetidae</taxon>
        <taxon>Ophiostomatales</taxon>
        <taxon>Ophiostomataceae</taxon>
        <taxon>Sporothrix</taxon>
    </lineage>
</organism>
<dbReference type="Pfam" id="PF00398">
    <property type="entry name" value="RrnaAD"/>
    <property type="match status" value="1"/>
</dbReference>
<evidence type="ECO:0000256" key="5">
    <source>
        <dbReference type="ARBA" id="ARBA00022884"/>
    </source>
</evidence>
<evidence type="ECO:0000256" key="3">
    <source>
        <dbReference type="ARBA" id="ARBA00022679"/>
    </source>
</evidence>